<keyword evidence="3" id="KW-1185">Reference proteome</keyword>
<sequence length="195" mass="20370">MHIPAPMGCGCQMRGGALALWVQPSPGGFSSYKKATQHPKLEGRGLDSPAPIAVGERAQAPLSWRQLGALSLTEKEPAFPSPLGLTQEPRAPLPATRGVASSRPPGKDRAIQGEEPWVTGMLMEHPQGATLAVPSLCVDPVGRLPWGDGAEVGLTNPFLAGEHRGDSLAPCSAFTKLQLPVGRGSSPQLHLALPC</sequence>
<gene>
    <name evidence="2" type="ORF">DR999_PMT18282</name>
</gene>
<feature type="region of interest" description="Disordered" evidence="1">
    <location>
        <begin position="31"/>
        <end position="50"/>
    </location>
</feature>
<accession>A0A4D9DQR9</accession>
<evidence type="ECO:0000313" key="3">
    <source>
        <dbReference type="Proteomes" id="UP000297703"/>
    </source>
</evidence>
<feature type="region of interest" description="Disordered" evidence="1">
    <location>
        <begin position="78"/>
        <end position="110"/>
    </location>
</feature>
<evidence type="ECO:0000256" key="1">
    <source>
        <dbReference type="SAM" id="MobiDB-lite"/>
    </source>
</evidence>
<reference evidence="2 3" key="2">
    <citation type="submission" date="2019-04" db="EMBL/GenBank/DDBJ databases">
        <title>The genome sequence of big-headed turtle.</title>
        <authorList>
            <person name="Gong S."/>
        </authorList>
    </citation>
    <scope>NUCLEOTIDE SEQUENCE [LARGE SCALE GENOMIC DNA]</scope>
    <source>
        <strain evidence="2">DO16091913</strain>
        <tissue evidence="2">Muscle</tissue>
    </source>
</reference>
<dbReference type="AlphaFoldDB" id="A0A4D9DQR9"/>
<dbReference type="EMBL" id="QXTE01000312">
    <property type="protein sequence ID" value="TFJ99686.1"/>
    <property type="molecule type" value="Genomic_DNA"/>
</dbReference>
<dbReference type="Proteomes" id="UP000297703">
    <property type="component" value="Unassembled WGS sequence"/>
</dbReference>
<reference evidence="2 3" key="1">
    <citation type="submission" date="2019-04" db="EMBL/GenBank/DDBJ databases">
        <title>Draft genome of the big-headed turtle Platysternon megacephalum.</title>
        <authorList>
            <person name="Gong S."/>
        </authorList>
    </citation>
    <scope>NUCLEOTIDE SEQUENCE [LARGE SCALE GENOMIC DNA]</scope>
    <source>
        <strain evidence="2">DO16091913</strain>
        <tissue evidence="2">Muscle</tissue>
    </source>
</reference>
<protein>
    <submittedName>
        <fullName evidence="2">Tropomyosin beta chain</fullName>
    </submittedName>
</protein>
<proteinExistence type="predicted"/>
<evidence type="ECO:0000313" key="2">
    <source>
        <dbReference type="EMBL" id="TFJ99686.1"/>
    </source>
</evidence>
<organism evidence="2 3">
    <name type="scientific">Platysternon megacephalum</name>
    <name type="common">big-headed turtle</name>
    <dbReference type="NCBI Taxonomy" id="55544"/>
    <lineage>
        <taxon>Eukaryota</taxon>
        <taxon>Metazoa</taxon>
        <taxon>Chordata</taxon>
        <taxon>Craniata</taxon>
        <taxon>Vertebrata</taxon>
        <taxon>Euteleostomi</taxon>
        <taxon>Archelosauria</taxon>
        <taxon>Testudinata</taxon>
        <taxon>Testudines</taxon>
        <taxon>Cryptodira</taxon>
        <taxon>Durocryptodira</taxon>
        <taxon>Testudinoidea</taxon>
        <taxon>Platysternidae</taxon>
        <taxon>Platysternon</taxon>
    </lineage>
</organism>
<name>A0A4D9DQR9_9SAUR</name>
<comment type="caution">
    <text evidence="2">The sequence shown here is derived from an EMBL/GenBank/DDBJ whole genome shotgun (WGS) entry which is preliminary data.</text>
</comment>